<evidence type="ECO:0000313" key="1">
    <source>
        <dbReference type="EMBL" id="CAG8461775.1"/>
    </source>
</evidence>
<dbReference type="SUPFAM" id="SSF52047">
    <property type="entry name" value="RNI-like"/>
    <property type="match status" value="1"/>
</dbReference>
<protein>
    <submittedName>
        <fullName evidence="1">5468_t:CDS:1</fullName>
    </submittedName>
</protein>
<dbReference type="AlphaFoldDB" id="A0A9N8VPH1"/>
<reference evidence="1" key="1">
    <citation type="submission" date="2021-06" db="EMBL/GenBank/DDBJ databases">
        <authorList>
            <person name="Kallberg Y."/>
            <person name="Tangrot J."/>
            <person name="Rosling A."/>
        </authorList>
    </citation>
    <scope>NUCLEOTIDE SEQUENCE</scope>
    <source>
        <strain evidence="1">UK204</strain>
    </source>
</reference>
<gene>
    <name evidence="1" type="ORF">FCALED_LOCUS1780</name>
</gene>
<sequence length="535" mass="62614">MISKLPYDCISDMLEFLRDDKKTLYYCLYVDRTWCQLAAPLLWTRPFEKENGSKSHIVIDTLITCLDEGEKQRLRAELNDLPERKPSLFNYATYINGFDYQNFENAIKKWTKIRCDDINVNMHVSLFQIIGNLIFSRSKHLKILNLNHDDKCHDDEKSHEYTIFQKILTFNNIENVLLNLEKLELKYFGWEFDIDGSFGDKISRFFIQLSNYSQNIQELIIDIFFDSTNTFKVSESLTKLIESQRNLYLLQVNEYIGYSFIHSIKSQANSLKFLRILELSNFHTLLPILHECVKLETLELTEYFEVEKLGEFLNPNISLPPIHIKNLLAYQIDMERNPQNFEDAMAILINLSRHKLESLTMEYVTYRTISFLKSHCPNNLTHLSLKISTFALVKLYELFPLLKSLETLILIESGRYEDPISPESTNQLSQLARTIPPSLKCLGISFLLDLSGYKKFYEVLSVPIQELDVYISLDDDYLKEIVSYAEKNRNLKRVGIMRFKSSLIDGHISMELYQKAKSLIPIVGETNKIKHFVNK</sequence>
<keyword evidence="2" id="KW-1185">Reference proteome</keyword>
<dbReference type="EMBL" id="CAJVPQ010000242">
    <property type="protein sequence ID" value="CAG8461775.1"/>
    <property type="molecule type" value="Genomic_DNA"/>
</dbReference>
<comment type="caution">
    <text evidence="1">The sequence shown here is derived from an EMBL/GenBank/DDBJ whole genome shotgun (WGS) entry which is preliminary data.</text>
</comment>
<dbReference type="Proteomes" id="UP000789570">
    <property type="component" value="Unassembled WGS sequence"/>
</dbReference>
<dbReference type="InterPro" id="IPR032675">
    <property type="entry name" value="LRR_dom_sf"/>
</dbReference>
<evidence type="ECO:0000313" key="2">
    <source>
        <dbReference type="Proteomes" id="UP000789570"/>
    </source>
</evidence>
<dbReference type="OrthoDB" id="2347244at2759"/>
<proteinExistence type="predicted"/>
<organism evidence="1 2">
    <name type="scientific">Funneliformis caledonium</name>
    <dbReference type="NCBI Taxonomy" id="1117310"/>
    <lineage>
        <taxon>Eukaryota</taxon>
        <taxon>Fungi</taxon>
        <taxon>Fungi incertae sedis</taxon>
        <taxon>Mucoromycota</taxon>
        <taxon>Glomeromycotina</taxon>
        <taxon>Glomeromycetes</taxon>
        <taxon>Glomerales</taxon>
        <taxon>Glomeraceae</taxon>
        <taxon>Funneliformis</taxon>
    </lineage>
</organism>
<dbReference type="Gene3D" id="3.80.10.10">
    <property type="entry name" value="Ribonuclease Inhibitor"/>
    <property type="match status" value="1"/>
</dbReference>
<accession>A0A9N8VPH1</accession>
<name>A0A9N8VPH1_9GLOM</name>